<dbReference type="EMBL" id="ACYG01000019">
    <property type="protein sequence ID" value="EEV18260.1"/>
    <property type="molecule type" value="Genomic_DNA"/>
</dbReference>
<organism evidence="1 2">
    <name type="scientific">Campylobacter gracilis RM3268</name>
    <dbReference type="NCBI Taxonomy" id="553220"/>
    <lineage>
        <taxon>Bacteria</taxon>
        <taxon>Pseudomonadati</taxon>
        <taxon>Campylobacterota</taxon>
        <taxon>Epsilonproteobacteria</taxon>
        <taxon>Campylobacterales</taxon>
        <taxon>Campylobacteraceae</taxon>
        <taxon>Campylobacter</taxon>
    </lineage>
</organism>
<gene>
    <name evidence="1" type="ORF">CAMGR0001_1017</name>
</gene>
<dbReference type="AlphaFoldDB" id="C8PGM2"/>
<comment type="caution">
    <text evidence="1">The sequence shown here is derived from an EMBL/GenBank/DDBJ whole genome shotgun (WGS) entry which is preliminary data.</text>
</comment>
<evidence type="ECO:0000313" key="2">
    <source>
        <dbReference type="Proteomes" id="UP000005709"/>
    </source>
</evidence>
<name>C8PGM2_9BACT</name>
<evidence type="ECO:0000313" key="1">
    <source>
        <dbReference type="EMBL" id="EEV18260.1"/>
    </source>
</evidence>
<sequence length="64" mass="7280">MDKILAEFKKRNISFVRFLNLAFKFILCRMKMNEDPRRTSAEAAPCIAHGAGKNRAVLAAEVRI</sequence>
<protein>
    <submittedName>
        <fullName evidence="1">Uncharacterized protein</fullName>
    </submittedName>
</protein>
<reference evidence="1 2" key="1">
    <citation type="submission" date="2009-07" db="EMBL/GenBank/DDBJ databases">
        <authorList>
            <person name="Madupu R."/>
            <person name="Sebastian Y."/>
            <person name="Durkin A.S."/>
            <person name="Torralba M."/>
            <person name="Methe B."/>
            <person name="Sutton G.G."/>
            <person name="Strausberg R.L."/>
            <person name="Nelson K.E."/>
        </authorList>
    </citation>
    <scope>NUCLEOTIDE SEQUENCE [LARGE SCALE GENOMIC DNA]</scope>
    <source>
        <strain evidence="1 2">RM3268</strain>
    </source>
</reference>
<proteinExistence type="predicted"/>
<accession>C8PGM2</accession>
<keyword evidence="2" id="KW-1185">Reference proteome</keyword>
<dbReference type="Proteomes" id="UP000005709">
    <property type="component" value="Unassembled WGS sequence"/>
</dbReference>